<sequence length="24" mass="3037">MHETMVGEYELFTYIFPERRIFQV</sequence>
<reference evidence="1" key="1">
    <citation type="submission" date="2009-10" db="EMBL/GenBank/DDBJ databases">
        <title>Diversity of trophic interactions inside an arsenic-rich microbial ecosystem.</title>
        <authorList>
            <person name="Bertin P.N."/>
            <person name="Heinrich-Salmeron A."/>
            <person name="Pelletier E."/>
            <person name="Goulhen-Chollet F."/>
            <person name="Arsene-Ploetze F."/>
            <person name="Gallien S."/>
            <person name="Calteau A."/>
            <person name="Vallenet D."/>
            <person name="Casiot C."/>
            <person name="Chane-Woon-Ming B."/>
            <person name="Giloteaux L."/>
            <person name="Barakat M."/>
            <person name="Bonnefoy V."/>
            <person name="Bruneel O."/>
            <person name="Chandler M."/>
            <person name="Cleiss J."/>
            <person name="Duran R."/>
            <person name="Elbaz-Poulichet F."/>
            <person name="Fonknechten N."/>
            <person name="Lauga B."/>
            <person name="Mornico D."/>
            <person name="Ortet P."/>
            <person name="Schaeffer C."/>
            <person name="Siguier P."/>
            <person name="Alexander Thil Smith A."/>
            <person name="Van Dorsselaer A."/>
            <person name="Weissenbach J."/>
            <person name="Medigue C."/>
            <person name="Le Paslier D."/>
        </authorList>
    </citation>
    <scope>NUCLEOTIDE SEQUENCE</scope>
</reference>
<dbReference type="EMBL" id="CABM01000072">
    <property type="protein sequence ID" value="CBH99298.1"/>
    <property type="molecule type" value="Genomic_DNA"/>
</dbReference>
<evidence type="ECO:0000313" key="1">
    <source>
        <dbReference type="EMBL" id="CBH99298.1"/>
    </source>
</evidence>
<dbReference type="AlphaFoldDB" id="E6PWJ1"/>
<protein>
    <submittedName>
        <fullName evidence="1">Uncharacterized protein</fullName>
    </submittedName>
</protein>
<comment type="caution">
    <text evidence="1">The sequence shown here is derived from an EMBL/GenBank/DDBJ whole genome shotgun (WGS) entry which is preliminary data.</text>
</comment>
<accession>E6PWJ1</accession>
<name>E6PWJ1_9ZZZZ</name>
<proteinExistence type="predicted"/>
<organism evidence="1">
    <name type="scientific">mine drainage metagenome</name>
    <dbReference type="NCBI Taxonomy" id="410659"/>
    <lineage>
        <taxon>unclassified sequences</taxon>
        <taxon>metagenomes</taxon>
        <taxon>ecological metagenomes</taxon>
    </lineage>
</organism>
<gene>
    <name evidence="1" type="ORF">CARN2_1733</name>
</gene>